<feature type="compositionally biased region" description="Basic and acidic residues" evidence="2">
    <location>
        <begin position="233"/>
        <end position="242"/>
    </location>
</feature>
<dbReference type="Pfam" id="PF13855">
    <property type="entry name" value="LRR_8"/>
    <property type="match status" value="1"/>
</dbReference>
<dbReference type="SMART" id="SM00364">
    <property type="entry name" value="LRR_BAC"/>
    <property type="match status" value="3"/>
</dbReference>
<dbReference type="InterPro" id="IPR003591">
    <property type="entry name" value="Leu-rich_rpt_typical-subtyp"/>
</dbReference>
<comment type="caution">
    <text evidence="3">The sequence shown here is derived from an EMBL/GenBank/DDBJ whole genome shotgun (WGS) entry which is preliminary data.</text>
</comment>
<evidence type="ECO:0000313" key="4">
    <source>
        <dbReference type="Proteomes" id="UP000693970"/>
    </source>
</evidence>
<dbReference type="PANTHER" id="PTHR45752:SF21">
    <property type="entry name" value="LEUCINE-RICH REPEAT-CONTAINING PROTEIN 63"/>
    <property type="match status" value="1"/>
</dbReference>
<organism evidence="3 4">
    <name type="scientific">Nitzschia inconspicua</name>
    <dbReference type="NCBI Taxonomy" id="303405"/>
    <lineage>
        <taxon>Eukaryota</taxon>
        <taxon>Sar</taxon>
        <taxon>Stramenopiles</taxon>
        <taxon>Ochrophyta</taxon>
        <taxon>Bacillariophyta</taxon>
        <taxon>Bacillariophyceae</taxon>
        <taxon>Bacillariophycidae</taxon>
        <taxon>Bacillariales</taxon>
        <taxon>Bacillariaceae</taxon>
        <taxon>Nitzschia</taxon>
    </lineage>
</organism>
<evidence type="ECO:0000256" key="2">
    <source>
        <dbReference type="SAM" id="MobiDB-lite"/>
    </source>
</evidence>
<reference evidence="3" key="2">
    <citation type="submission" date="2021-04" db="EMBL/GenBank/DDBJ databases">
        <authorList>
            <person name="Podell S."/>
        </authorList>
    </citation>
    <scope>NUCLEOTIDE SEQUENCE</scope>
    <source>
        <strain evidence="3">Hildebrandi</strain>
    </source>
</reference>
<feature type="region of interest" description="Disordered" evidence="2">
    <location>
        <begin position="1356"/>
        <end position="1381"/>
    </location>
</feature>
<accession>A0A9K3Q6S5</accession>
<feature type="compositionally biased region" description="Polar residues" evidence="2">
    <location>
        <begin position="419"/>
        <end position="436"/>
    </location>
</feature>
<feature type="compositionally biased region" description="Basic residues" evidence="2">
    <location>
        <begin position="772"/>
        <end position="785"/>
    </location>
</feature>
<dbReference type="InterPro" id="IPR001611">
    <property type="entry name" value="Leu-rich_rpt"/>
</dbReference>
<dbReference type="EMBL" id="JAGRRH010000003">
    <property type="protein sequence ID" value="KAG7372550.1"/>
    <property type="molecule type" value="Genomic_DNA"/>
</dbReference>
<feature type="region of interest" description="Disordered" evidence="2">
    <location>
        <begin position="113"/>
        <end position="182"/>
    </location>
</feature>
<feature type="compositionally biased region" description="Polar residues" evidence="2">
    <location>
        <begin position="798"/>
        <end position="827"/>
    </location>
</feature>
<feature type="region of interest" description="Disordered" evidence="2">
    <location>
        <begin position="1"/>
        <end position="45"/>
    </location>
</feature>
<feature type="region of interest" description="Disordered" evidence="2">
    <location>
        <begin position="273"/>
        <end position="294"/>
    </location>
</feature>
<dbReference type="PANTHER" id="PTHR45752">
    <property type="entry name" value="LEUCINE-RICH REPEAT-CONTAINING"/>
    <property type="match status" value="1"/>
</dbReference>
<evidence type="ECO:0000313" key="3">
    <source>
        <dbReference type="EMBL" id="KAG7372550.1"/>
    </source>
</evidence>
<feature type="compositionally biased region" description="Basic and acidic residues" evidence="2">
    <location>
        <begin position="15"/>
        <end position="24"/>
    </location>
</feature>
<feature type="compositionally biased region" description="Basic and acidic residues" evidence="2">
    <location>
        <begin position="902"/>
        <end position="923"/>
    </location>
</feature>
<name>A0A9K3Q6S5_9STRA</name>
<feature type="coiled-coil region" evidence="1">
    <location>
        <begin position="1160"/>
        <end position="1195"/>
    </location>
</feature>
<proteinExistence type="predicted"/>
<dbReference type="Pfam" id="PF13365">
    <property type="entry name" value="Trypsin_2"/>
    <property type="match status" value="1"/>
</dbReference>
<feature type="region of interest" description="Disordered" evidence="2">
    <location>
        <begin position="233"/>
        <end position="258"/>
    </location>
</feature>
<dbReference type="SMART" id="SM00369">
    <property type="entry name" value="LRR_TYP"/>
    <property type="match status" value="4"/>
</dbReference>
<feature type="compositionally biased region" description="Acidic residues" evidence="2">
    <location>
        <begin position="339"/>
        <end position="348"/>
    </location>
</feature>
<dbReference type="Pfam" id="PF08477">
    <property type="entry name" value="Roc"/>
    <property type="match status" value="1"/>
</dbReference>
<feature type="region of interest" description="Disordered" evidence="2">
    <location>
        <begin position="863"/>
        <end position="923"/>
    </location>
</feature>
<sequence>MPTNTTSPQPRPIHSSHDQLRDTPDESEPSYSYEETSFLAQKEDDVEDEFHRRFMLSSTTNSSSNNNSYFNSRLSGGSNSNIGLGVTGGSSLSTRGSTRSIDINAATGRSSFWRTEATPQWQARGTTTAATTSSSSSSVGAKKRSSGPEVVVSSTSATTDNNKRGSQKQSRKGGGGVMGRLVGSGRNISSGFAATAAAAAAGGFPKRDTSFPKRERKTSGGLLGAALQLHSQGKESFGDKSIARNGSGGSEEQTAGNVVPVGTLHHAPLRKMSSSFSQNSLSSGDGKGIKKDLTRQRAEARRLKLDAQIHDVDIGRLETGAVGDDGGIPTSIGAPSTLMEEDEGEATTDGDSTTATNNPYASPPPPFSFADTGMNQNYGQRLVEDSMPAGETAYPPITTISTDFHHALSHHDHGDRSVGGSTVSENDGVSTVSGSGKSLLYGRVPTSPGHDPSKLSSIVDPTSRGSIDGSISVDQNNRSNTGGLGAGVLFGKSSSLIFPTGVVDTGGAASTAASAVTCSPNNTIVQKSSAELKSHKINLLLDQCETVRFPFKKKLMLNSMDLTATDIPVKDLYRTNLGNSLHKLSLAGNRLFNIPPKLVVCLPILKSLDLSQCELHQLPERWNLPHLKRLNLSHNRLTDFPEETMLEGVPELNELNMYGNKVSMIIVPHNPKLLSKLETLNLGYNDLAYLPEDLDRLKALRTLKVMNNFLEKIPMRVCDMELKSIDVSSNPVIQPPIETCERGICSMKRYYHCLRMEEQSKQKALEALQSKAAKHSKKQLKHKKSGGLGLTFAKPKRTAQTSTGRKTSDDSGSNVSTNLEDSQASTKLDSEQLLAQQSVGASSFLANGRSQSLQDDHLIASPSSALRPLSPSDIHPKSKSLSAATDRDQGMLVQKSTQDSAEADRPMEDQFVEKPRPSSEDYSTKKVALASEWTSASSVRSEDFHMDTERIDQVTVNDTLKVIFVGMAMAGKTSMIKRLIEGENAVIPKRDERTIGVDIYEWDPKIDKRFEHIDSRIQLQDKELEELCGEVDVKFSVWDFAGQHVYHATHELFFSPRALYVLVWDMGATNPATRRRNKMDDDDNSGGAFKLTYDSDDDSDTDADDDDFISEEEARRADRALERDIDEKVQFWVDCIQSSAPGSAILPVATFDDLFKEDDHHEAKRRCNILKQRLLRHEARRIQGIKDRLKEYVEQNRANDEAALRLRKLLGSYTRPKLIFGDDGDDSVVRVSGTEYTGFAELTERINNIATGRDKANFRYPIFRGHVGARIPRMRMEVLEAVRRMRDRFKVVEWGFFINELQKSGLSSVEDISDALHFLTNIGELSYFGGVLPGRPEQTRINPRDDLNAFTNAADTGRTKLSGSTDDVSAMSEDDEDDDENARLSIDDTSFTMPTTDDGSLSTLSEALSAGLSQFVFLNPRWLVAAVACILRHDLDREIQETRRALRGFQRMDRADSFYEANMNCPVITADDACMLWQAKKFTKKAAQRAVEYSNNITLKPFEFLQLLLIRFGVFVPIDLGMEKAMLGGVEYSRRASNDKGPSETITTSGESNETLQATYFFLPSLLGPGEPAEAWTYKSTDSWKATLCHSVLFPDGVPPGLMERITASVLSNLYSMAHHQENPQGKDIAGQPTPSYEGKITVKEVLCWRTAFLVKLGMKSPSAQGEQKESIVEIFTALVDRESHLCVGSEFMSVGSRRLVTSGKGQEGDGGRKIWKGGYLVVLKAVQKVMDGYGGLEYEKQGFCPECLSKKGVGEASSWDLAVVRSAVRNGDTTIRCRHGHRVDTRLIAGHNDNLQQRKHDDKMQSDAIVPINDLLRGVVVVGLWDGRTRKVVRVGTGFIADKKRGLIVTASHTLMNIWGDRNTPFGENYYGLRQGKVVIGVIPRKKGEDSGTEAVFRYFAKIVAKDPSIDKGVCHLDACILRITTRMENDVAGSGEGCGDEPERLLLNNPVALKQEKLHQLKITDKCELDEQVRIVGYNQGGEGLMGPGVRLNRYVDFARGYVCKKFAGGEGSDGELRHRFKPREEIVVICPTIGGHSGGPCVNQQGEVIGILSRADPAESQRCYLVPTYEWRSLLRDAKNAF</sequence>
<gene>
    <name evidence="3" type="ORF">IV203_018693</name>
</gene>
<feature type="compositionally biased region" description="Low complexity" evidence="2">
    <location>
        <begin position="123"/>
        <end position="140"/>
    </location>
</feature>
<reference evidence="3" key="1">
    <citation type="journal article" date="2021" name="Sci. Rep.">
        <title>Diploid genomic architecture of Nitzschia inconspicua, an elite biomass production diatom.</title>
        <authorList>
            <person name="Oliver A."/>
            <person name="Podell S."/>
            <person name="Pinowska A."/>
            <person name="Traller J.C."/>
            <person name="Smith S.R."/>
            <person name="McClure R."/>
            <person name="Beliaev A."/>
            <person name="Bohutskyi P."/>
            <person name="Hill E.A."/>
            <person name="Rabines A."/>
            <person name="Zheng H."/>
            <person name="Allen L.Z."/>
            <person name="Kuo A."/>
            <person name="Grigoriev I.V."/>
            <person name="Allen A.E."/>
            <person name="Hazlebeck D."/>
            <person name="Allen E.E."/>
        </authorList>
    </citation>
    <scope>NUCLEOTIDE SEQUENCE</scope>
    <source>
        <strain evidence="3">Hildebrandi</strain>
    </source>
</reference>
<dbReference type="Proteomes" id="UP000693970">
    <property type="component" value="Unassembled WGS sequence"/>
</dbReference>
<feature type="compositionally biased region" description="Low complexity" evidence="2">
    <location>
        <begin position="349"/>
        <end position="360"/>
    </location>
</feature>
<protein>
    <submittedName>
        <fullName evidence="3">Miro domain containing protein</fullName>
    </submittedName>
</protein>
<dbReference type="OrthoDB" id="44077at2759"/>
<feature type="region of interest" description="Disordered" evidence="2">
    <location>
        <begin position="318"/>
        <end position="374"/>
    </location>
</feature>
<feature type="region of interest" description="Disordered" evidence="2">
    <location>
        <begin position="410"/>
        <end position="438"/>
    </location>
</feature>
<keyword evidence="1" id="KW-0175">Coiled coil</keyword>
<feature type="compositionally biased region" description="Polar residues" evidence="2">
    <location>
        <begin position="1356"/>
        <end position="1367"/>
    </location>
</feature>
<keyword evidence="4" id="KW-1185">Reference proteome</keyword>
<evidence type="ECO:0000256" key="1">
    <source>
        <dbReference type="SAM" id="Coils"/>
    </source>
</evidence>
<feature type="region of interest" description="Disordered" evidence="2">
    <location>
        <begin position="1072"/>
        <end position="1109"/>
    </location>
</feature>
<dbReference type="PROSITE" id="PS51450">
    <property type="entry name" value="LRR"/>
    <property type="match status" value="2"/>
</dbReference>
<dbReference type="InterPro" id="IPR050715">
    <property type="entry name" value="LRR-SigEffector_domain"/>
</dbReference>
<feature type="region of interest" description="Disordered" evidence="2">
    <location>
        <begin position="771"/>
        <end position="827"/>
    </location>
</feature>
<feature type="compositionally biased region" description="Low complexity" evidence="2">
    <location>
        <begin position="863"/>
        <end position="872"/>
    </location>
</feature>
<feature type="compositionally biased region" description="Acidic residues" evidence="2">
    <location>
        <begin position="1094"/>
        <end position="1109"/>
    </location>
</feature>
<feature type="compositionally biased region" description="Low complexity" evidence="2">
    <location>
        <begin position="273"/>
        <end position="283"/>
    </location>
</feature>